<evidence type="ECO:0000313" key="1">
    <source>
        <dbReference type="EMBL" id="SVD89550.1"/>
    </source>
</evidence>
<reference evidence="1" key="1">
    <citation type="submission" date="2018-05" db="EMBL/GenBank/DDBJ databases">
        <authorList>
            <person name="Lanie J.A."/>
            <person name="Ng W.-L."/>
            <person name="Kazmierczak K.M."/>
            <person name="Andrzejewski T.M."/>
            <person name="Davidsen T.M."/>
            <person name="Wayne K.J."/>
            <person name="Tettelin H."/>
            <person name="Glass J.I."/>
            <person name="Rusch D."/>
            <person name="Podicherti R."/>
            <person name="Tsui H.-C.T."/>
            <person name="Winkler M.E."/>
        </authorList>
    </citation>
    <scope>NUCLEOTIDE SEQUENCE</scope>
</reference>
<dbReference type="AlphaFoldDB" id="A0A382Z2L3"/>
<accession>A0A382Z2L3</accession>
<dbReference type="SUPFAM" id="SSF51338">
    <property type="entry name" value="Composite domain of metallo-dependent hydrolases"/>
    <property type="match status" value="1"/>
</dbReference>
<protein>
    <submittedName>
        <fullName evidence="1">Uncharacterized protein</fullName>
    </submittedName>
</protein>
<dbReference type="InterPro" id="IPR011059">
    <property type="entry name" value="Metal-dep_hydrolase_composite"/>
</dbReference>
<dbReference type="Gene3D" id="2.30.40.10">
    <property type="entry name" value="Urease, subunit C, domain 1"/>
    <property type="match status" value="1"/>
</dbReference>
<name>A0A382Z2L3_9ZZZZ</name>
<gene>
    <name evidence="1" type="ORF">METZ01_LOCUS442404</name>
</gene>
<dbReference type="GO" id="GO:0016810">
    <property type="term" value="F:hydrolase activity, acting on carbon-nitrogen (but not peptide) bonds"/>
    <property type="evidence" value="ECO:0007669"/>
    <property type="project" value="InterPro"/>
</dbReference>
<proteinExistence type="predicted"/>
<feature type="non-terminal residue" evidence="1">
    <location>
        <position position="1"/>
    </location>
</feature>
<organism evidence="1">
    <name type="scientific">marine metagenome</name>
    <dbReference type="NCBI Taxonomy" id="408172"/>
    <lineage>
        <taxon>unclassified sequences</taxon>
        <taxon>metagenomes</taxon>
        <taxon>ecological metagenomes</taxon>
    </lineage>
</organism>
<sequence length="37" mass="4163">DNFISKSRNTPFHGSELKGRARYTIVSGVIVWKLGID</sequence>
<dbReference type="EMBL" id="UINC01180385">
    <property type="protein sequence ID" value="SVD89550.1"/>
    <property type="molecule type" value="Genomic_DNA"/>
</dbReference>